<accession>A0ACC3N1A4</accession>
<protein>
    <submittedName>
        <fullName evidence="1">Uncharacterized protein</fullName>
    </submittedName>
</protein>
<organism evidence="1 2">
    <name type="scientific">Vermiconidia calcicola</name>
    <dbReference type="NCBI Taxonomy" id="1690605"/>
    <lineage>
        <taxon>Eukaryota</taxon>
        <taxon>Fungi</taxon>
        <taxon>Dikarya</taxon>
        <taxon>Ascomycota</taxon>
        <taxon>Pezizomycotina</taxon>
        <taxon>Dothideomycetes</taxon>
        <taxon>Dothideomycetidae</taxon>
        <taxon>Mycosphaerellales</taxon>
        <taxon>Extremaceae</taxon>
        <taxon>Vermiconidia</taxon>
    </lineage>
</organism>
<gene>
    <name evidence="1" type="ORF">LTR37_012093</name>
</gene>
<dbReference type="Proteomes" id="UP001281147">
    <property type="component" value="Unassembled WGS sequence"/>
</dbReference>
<sequence>MARQSSRLSARDADMKRKRQEAKDESSSPPVKSRRKGRKQDVFTQDELLEGSASDASSAPHGETEGANGMKRIVTKKPTVRPAGKTPYQDETIHPNTPTFLGELKKNNNRPWLKSHDPDFRAAERDFSSFIESTTKRLIEYDNTIPELPPKDFVRPTLTIIMRIYRDIRFSPDPTPYKPFFSAFWSRSGKKGNYSGYYVQLDGEQCWCIGGLFAPDNALLAPTREDIDRHPKRIRDVLADKAIRSTFFANTKESDERLETFIETNGENALKTSPKGYASDHPDIELLRLKRFTIQRYLPIEEALGEPRAARVAETLGCMKTLVTFLNSLVMPDEEDGDHDGEEDEDDENDEDRNE</sequence>
<comment type="caution">
    <text evidence="1">The sequence shown here is derived from an EMBL/GenBank/DDBJ whole genome shotgun (WGS) entry which is preliminary data.</text>
</comment>
<proteinExistence type="predicted"/>
<keyword evidence="2" id="KW-1185">Reference proteome</keyword>
<evidence type="ECO:0000313" key="2">
    <source>
        <dbReference type="Proteomes" id="UP001281147"/>
    </source>
</evidence>
<reference evidence="1" key="1">
    <citation type="submission" date="2023-07" db="EMBL/GenBank/DDBJ databases">
        <title>Black Yeasts Isolated from many extreme environments.</title>
        <authorList>
            <person name="Coleine C."/>
            <person name="Stajich J.E."/>
            <person name="Selbmann L."/>
        </authorList>
    </citation>
    <scope>NUCLEOTIDE SEQUENCE</scope>
    <source>
        <strain evidence="1">CCFEE 5714</strain>
    </source>
</reference>
<name>A0ACC3N1A4_9PEZI</name>
<dbReference type="EMBL" id="JAUTXU010000110">
    <property type="protein sequence ID" value="KAK3707451.1"/>
    <property type="molecule type" value="Genomic_DNA"/>
</dbReference>
<evidence type="ECO:0000313" key="1">
    <source>
        <dbReference type="EMBL" id="KAK3707451.1"/>
    </source>
</evidence>